<evidence type="ECO:0000313" key="4">
    <source>
        <dbReference type="Proteomes" id="UP000231409"/>
    </source>
</evidence>
<evidence type="ECO:0000256" key="1">
    <source>
        <dbReference type="ARBA" id="ARBA00001917"/>
    </source>
</evidence>
<comment type="cofactor">
    <cofactor evidence="1">
        <name>FMN</name>
        <dbReference type="ChEBI" id="CHEBI:58210"/>
    </cofactor>
</comment>
<dbReference type="SUPFAM" id="SSF51395">
    <property type="entry name" value="FMN-linked oxidoreductases"/>
    <property type="match status" value="1"/>
</dbReference>
<organism evidence="3 4">
    <name type="scientific">Marinobacter profundi</name>
    <dbReference type="NCBI Taxonomy" id="2666256"/>
    <lineage>
        <taxon>Bacteria</taxon>
        <taxon>Pseudomonadati</taxon>
        <taxon>Pseudomonadota</taxon>
        <taxon>Gammaproteobacteria</taxon>
        <taxon>Pseudomonadales</taxon>
        <taxon>Marinobacteraceae</taxon>
        <taxon>Marinobacter</taxon>
    </lineage>
</organism>
<dbReference type="GO" id="GO:0006207">
    <property type="term" value="P:'de novo' pyrimidine nucleobase biosynthetic process"/>
    <property type="evidence" value="ECO:0007669"/>
    <property type="project" value="TreeGrafter"/>
</dbReference>
<sequence length="289" mass="31761">MAKSLPLPTEIREQAFRAACDRASEPRLAWRRLALAASPAHCMGLVFPNRLGIAAGFDRQGILGRAAGNLGFGAIELGSWTPHNWPEPVLASHPAPLLDTRLGIRLAAITPESAAQETRQLARLIERAWHTADYLSIAPEWLTAAVPAQQRYASLRALRTTQQALTLQTGKSCPIVYKLRLIPGRGDALTLVRGLADQAVDGILLCFDFGKPFTAAHYRRWQDREFQATTCRILEACRRHLTGATALLTNGGVYCRQDYRDRLQAGADLVQLHNALVFEGPAIGWQISP</sequence>
<proteinExistence type="predicted"/>
<dbReference type="InterPro" id="IPR013785">
    <property type="entry name" value="Aldolase_TIM"/>
</dbReference>
<comment type="pathway">
    <text evidence="2">Pyrimidine metabolism; UMP biosynthesis via de novo pathway.</text>
</comment>
<dbReference type="AlphaFoldDB" id="A0A2G1UN53"/>
<gene>
    <name evidence="3" type="ORF">CLH61_06770</name>
</gene>
<name>A0A2G1UN53_9GAMM</name>
<dbReference type="Gene3D" id="3.20.20.70">
    <property type="entry name" value="Aldolase class I"/>
    <property type="match status" value="1"/>
</dbReference>
<accession>A0A2G1UN53</accession>
<dbReference type="InterPro" id="IPR050074">
    <property type="entry name" value="DHO_dehydrogenase"/>
</dbReference>
<dbReference type="PANTHER" id="PTHR48109:SF4">
    <property type="entry name" value="DIHYDROOROTATE DEHYDROGENASE (QUINONE), MITOCHONDRIAL"/>
    <property type="match status" value="1"/>
</dbReference>
<evidence type="ECO:0000313" key="3">
    <source>
        <dbReference type="EMBL" id="PHQ15840.1"/>
    </source>
</evidence>
<keyword evidence="4" id="KW-1185">Reference proteome</keyword>
<dbReference type="RefSeq" id="WP_099613944.1">
    <property type="nucleotide sequence ID" value="NZ_KZ319369.1"/>
</dbReference>
<evidence type="ECO:0008006" key="5">
    <source>
        <dbReference type="Google" id="ProtNLM"/>
    </source>
</evidence>
<dbReference type="GO" id="GO:0009220">
    <property type="term" value="P:pyrimidine ribonucleotide biosynthetic process"/>
    <property type="evidence" value="ECO:0007669"/>
    <property type="project" value="TreeGrafter"/>
</dbReference>
<evidence type="ECO:0000256" key="2">
    <source>
        <dbReference type="ARBA" id="ARBA00004725"/>
    </source>
</evidence>
<protein>
    <recommendedName>
        <fullName evidence="5">Phosphoserine aminotransferase</fullName>
    </recommendedName>
</protein>
<reference evidence="3 4" key="1">
    <citation type="submission" date="2017-09" db="EMBL/GenBank/DDBJ databases">
        <title>The draft genome sequences of Marinobacter sp. PWS21.</title>
        <authorList>
            <person name="Cao J."/>
        </authorList>
    </citation>
    <scope>NUCLEOTIDE SEQUENCE [LARGE SCALE GENOMIC DNA]</scope>
    <source>
        <strain evidence="3 4">PWS21</strain>
    </source>
</reference>
<dbReference type="PANTHER" id="PTHR48109">
    <property type="entry name" value="DIHYDROOROTATE DEHYDROGENASE (QUINONE), MITOCHONDRIAL-RELATED"/>
    <property type="match status" value="1"/>
</dbReference>
<dbReference type="GO" id="GO:0004152">
    <property type="term" value="F:dihydroorotate dehydrogenase activity"/>
    <property type="evidence" value="ECO:0007669"/>
    <property type="project" value="TreeGrafter"/>
</dbReference>
<comment type="caution">
    <text evidence="3">The sequence shown here is derived from an EMBL/GenBank/DDBJ whole genome shotgun (WGS) entry which is preliminary data.</text>
</comment>
<dbReference type="EMBL" id="NTFH01000005">
    <property type="protein sequence ID" value="PHQ15840.1"/>
    <property type="molecule type" value="Genomic_DNA"/>
</dbReference>
<dbReference type="Proteomes" id="UP000231409">
    <property type="component" value="Unassembled WGS sequence"/>
</dbReference>